<dbReference type="InterPro" id="IPR029044">
    <property type="entry name" value="Nucleotide-diphossugar_trans"/>
</dbReference>
<evidence type="ECO:0000256" key="4">
    <source>
        <dbReference type="ARBA" id="ARBA00022679"/>
    </source>
</evidence>
<dbReference type="PANTHER" id="PTHR10859">
    <property type="entry name" value="GLYCOSYL TRANSFERASE"/>
    <property type="match status" value="1"/>
</dbReference>
<accession>A0A553N9R6</accession>
<comment type="pathway">
    <text evidence="1">Protein modification; protein glycosylation.</text>
</comment>
<name>A0A553N9R6_TIGCA</name>
<evidence type="ECO:0000313" key="10">
    <source>
        <dbReference type="EMBL" id="TRY62139.1"/>
    </source>
</evidence>
<dbReference type="AlphaFoldDB" id="A0A553N9R6"/>
<dbReference type="SUPFAM" id="SSF53448">
    <property type="entry name" value="Nucleotide-diphospho-sugar transferases"/>
    <property type="match status" value="1"/>
</dbReference>
<reference evidence="10 11" key="1">
    <citation type="journal article" date="2018" name="Nat. Ecol. Evol.">
        <title>Genomic signatures of mitonuclear coevolution across populations of Tigriopus californicus.</title>
        <authorList>
            <person name="Barreto F.S."/>
            <person name="Watson E.T."/>
            <person name="Lima T.G."/>
            <person name="Willett C.S."/>
            <person name="Edmands S."/>
            <person name="Li W."/>
            <person name="Burton R.S."/>
        </authorList>
    </citation>
    <scope>NUCLEOTIDE SEQUENCE [LARGE SCALE GENOMIC DNA]</scope>
    <source>
        <strain evidence="10 11">San Diego</strain>
    </source>
</reference>
<keyword evidence="8" id="KW-0472">Membrane</keyword>
<evidence type="ECO:0000313" key="11">
    <source>
        <dbReference type="Proteomes" id="UP000318571"/>
    </source>
</evidence>
<dbReference type="GO" id="GO:0005789">
    <property type="term" value="C:endoplasmic reticulum membrane"/>
    <property type="evidence" value="ECO:0007669"/>
    <property type="project" value="TreeGrafter"/>
</dbReference>
<dbReference type="STRING" id="6832.A0A553N9R6"/>
<dbReference type="EMBL" id="VCGU01000459">
    <property type="protein sequence ID" value="TRY62139.1"/>
    <property type="molecule type" value="Genomic_DNA"/>
</dbReference>
<evidence type="ECO:0000256" key="7">
    <source>
        <dbReference type="ARBA" id="ARBA00022989"/>
    </source>
</evidence>
<evidence type="ECO:0000256" key="1">
    <source>
        <dbReference type="ARBA" id="ARBA00004922"/>
    </source>
</evidence>
<organism evidence="10 11">
    <name type="scientific">Tigriopus californicus</name>
    <name type="common">Marine copepod</name>
    <dbReference type="NCBI Taxonomy" id="6832"/>
    <lineage>
        <taxon>Eukaryota</taxon>
        <taxon>Metazoa</taxon>
        <taxon>Ecdysozoa</taxon>
        <taxon>Arthropoda</taxon>
        <taxon>Crustacea</taxon>
        <taxon>Multicrustacea</taxon>
        <taxon>Hexanauplia</taxon>
        <taxon>Copepoda</taxon>
        <taxon>Harpacticoida</taxon>
        <taxon>Harpacticidae</taxon>
        <taxon>Tigriopus</taxon>
    </lineage>
</organism>
<protein>
    <recommendedName>
        <fullName evidence="12">Dolichyl-phosphate beta-glucosyltransferase</fullName>
    </recommendedName>
</protein>
<dbReference type="CDD" id="cd04188">
    <property type="entry name" value="DPG_synthase"/>
    <property type="match status" value="1"/>
</dbReference>
<dbReference type="PANTHER" id="PTHR10859:SF91">
    <property type="entry name" value="DOLICHYL-PHOSPHATE BETA-GLUCOSYLTRANSFERASE"/>
    <property type="match status" value="1"/>
</dbReference>
<comment type="subcellular location">
    <subcellularLocation>
        <location evidence="9">Endomembrane system</location>
        <topology evidence="9">Single-pass membrane protein</topology>
    </subcellularLocation>
</comment>
<keyword evidence="3" id="KW-0328">Glycosyltransferase</keyword>
<dbReference type="Gene3D" id="3.90.550.10">
    <property type="entry name" value="Spore Coat Polysaccharide Biosynthesis Protein SpsA, Chain A"/>
    <property type="match status" value="1"/>
</dbReference>
<proteinExistence type="inferred from homology"/>
<keyword evidence="6" id="KW-0735">Signal-anchor</keyword>
<dbReference type="GO" id="GO:0016757">
    <property type="term" value="F:glycosyltransferase activity"/>
    <property type="evidence" value="ECO:0007669"/>
    <property type="project" value="UniProtKB-KW"/>
</dbReference>
<keyword evidence="4" id="KW-0808">Transferase</keyword>
<evidence type="ECO:0000256" key="9">
    <source>
        <dbReference type="ARBA" id="ARBA00037847"/>
    </source>
</evidence>
<evidence type="ECO:0008006" key="12">
    <source>
        <dbReference type="Google" id="ProtNLM"/>
    </source>
</evidence>
<dbReference type="GO" id="GO:0006487">
    <property type="term" value="P:protein N-linked glycosylation"/>
    <property type="evidence" value="ECO:0007669"/>
    <property type="project" value="TreeGrafter"/>
</dbReference>
<evidence type="ECO:0000256" key="2">
    <source>
        <dbReference type="ARBA" id="ARBA00006739"/>
    </source>
</evidence>
<dbReference type="InterPro" id="IPR035518">
    <property type="entry name" value="DPG_synthase"/>
</dbReference>
<evidence type="ECO:0000256" key="5">
    <source>
        <dbReference type="ARBA" id="ARBA00022692"/>
    </source>
</evidence>
<keyword evidence="11" id="KW-1185">Reference proteome</keyword>
<keyword evidence="5" id="KW-0812">Transmembrane</keyword>
<sequence length="261" mass="29588">MDWMEGFLLLICLVLVAVTVVVIFVISRSQALADVPVYEGENVYLDPKAGEWHRFDDIPCALIVPGTIDLSVIVPAYNEENRGAVRMGMFRCRGRRCLFADADGATQFSELEKLESKLSAIQSAHEGDGIVCGSRAHMEKDSIATRSLFRTVLMHGFHVCVWFFGCQSIKDTQCGFKLMTRSTACDLFRSLHIERWAFDVELLKIAEMLKIPTAEVPVRWTEIDGSKLDPISASVQMFYDLFALWLRYRLGAWKIAKRHTK</sequence>
<keyword evidence="7" id="KW-1133">Transmembrane helix</keyword>
<comment type="caution">
    <text evidence="10">The sequence shown here is derived from an EMBL/GenBank/DDBJ whole genome shotgun (WGS) entry which is preliminary data.</text>
</comment>
<gene>
    <name evidence="10" type="ORF">TCAL_06255</name>
</gene>
<evidence type="ECO:0000256" key="8">
    <source>
        <dbReference type="ARBA" id="ARBA00023136"/>
    </source>
</evidence>
<dbReference type="OMA" id="QTIERFC"/>
<evidence type="ECO:0000256" key="6">
    <source>
        <dbReference type="ARBA" id="ARBA00022968"/>
    </source>
</evidence>
<comment type="similarity">
    <text evidence="2">Belongs to the glycosyltransferase 2 family.</text>
</comment>
<dbReference type="Proteomes" id="UP000318571">
    <property type="component" value="Chromosome 8"/>
</dbReference>
<evidence type="ECO:0000256" key="3">
    <source>
        <dbReference type="ARBA" id="ARBA00022676"/>
    </source>
</evidence>